<evidence type="ECO:0000259" key="1">
    <source>
        <dbReference type="PROSITE" id="PS50836"/>
    </source>
</evidence>
<dbReference type="EMBL" id="MPUH01001215">
    <property type="protein sequence ID" value="OMJ69293.1"/>
    <property type="molecule type" value="Genomic_DNA"/>
</dbReference>
<evidence type="ECO:0000313" key="3">
    <source>
        <dbReference type="Proteomes" id="UP000187209"/>
    </source>
</evidence>
<gene>
    <name evidence="2" type="ORF">SteCoe_33014</name>
</gene>
<reference evidence="2 3" key="1">
    <citation type="submission" date="2016-11" db="EMBL/GenBank/DDBJ databases">
        <title>The macronuclear genome of Stentor coeruleus: a giant cell with tiny introns.</title>
        <authorList>
            <person name="Slabodnick M."/>
            <person name="Ruby J.G."/>
            <person name="Reiff S.B."/>
            <person name="Swart E.C."/>
            <person name="Gosai S."/>
            <person name="Prabakaran S."/>
            <person name="Witkowska E."/>
            <person name="Larue G.E."/>
            <person name="Fisher S."/>
            <person name="Freeman R.M."/>
            <person name="Gunawardena J."/>
            <person name="Chu W."/>
            <person name="Stover N.A."/>
            <person name="Gregory B.D."/>
            <person name="Nowacki M."/>
            <person name="Derisi J."/>
            <person name="Roy S.W."/>
            <person name="Marshall W.F."/>
            <person name="Sood P."/>
        </authorList>
    </citation>
    <scope>NUCLEOTIDE SEQUENCE [LARGE SCALE GENOMIC DNA]</scope>
    <source>
        <strain evidence="2">WM001</strain>
    </source>
</reference>
<feature type="domain" description="DOMON" evidence="1">
    <location>
        <begin position="19"/>
        <end position="132"/>
    </location>
</feature>
<name>A0A1R2AXM6_9CILI</name>
<protein>
    <recommendedName>
        <fullName evidence="1">DOMON domain-containing protein</fullName>
    </recommendedName>
</protein>
<keyword evidence="3" id="KW-1185">Reference proteome</keyword>
<dbReference type="PROSITE" id="PS50836">
    <property type="entry name" value="DOMON"/>
    <property type="match status" value="1"/>
</dbReference>
<proteinExistence type="predicted"/>
<organism evidence="2 3">
    <name type="scientific">Stentor coeruleus</name>
    <dbReference type="NCBI Taxonomy" id="5963"/>
    <lineage>
        <taxon>Eukaryota</taxon>
        <taxon>Sar</taxon>
        <taxon>Alveolata</taxon>
        <taxon>Ciliophora</taxon>
        <taxon>Postciliodesmatophora</taxon>
        <taxon>Heterotrichea</taxon>
        <taxon>Heterotrichida</taxon>
        <taxon>Stentoridae</taxon>
        <taxon>Stentor</taxon>
    </lineage>
</organism>
<evidence type="ECO:0000313" key="2">
    <source>
        <dbReference type="EMBL" id="OMJ69293.1"/>
    </source>
</evidence>
<comment type="caution">
    <text evidence="2">The sequence shown here is derived from an EMBL/GenBank/DDBJ whole genome shotgun (WGS) entry which is preliminary data.</text>
</comment>
<dbReference type="InterPro" id="IPR005018">
    <property type="entry name" value="DOMON_domain"/>
</dbReference>
<dbReference type="AlphaFoldDB" id="A0A1R2AXM6"/>
<sequence length="159" mass="18443">MFILSILILSLVYSLEVLNKFNLTWTTSNSHIKFTLYQSINKGYIGLGLKSPQGDSSMSDSDIWVFDLENHLVSDHHSKDNSFPNYDYKNSLQSVEFSQDGKIIEWTRKMLTKDFEDIEITLDKYKLLWCIGRIVRGKISQHLYGDAYRGVVLIDIRNP</sequence>
<accession>A0A1R2AXM6</accession>
<dbReference type="Proteomes" id="UP000187209">
    <property type="component" value="Unassembled WGS sequence"/>
</dbReference>